<evidence type="ECO:0000313" key="2">
    <source>
        <dbReference type="Proteomes" id="UP001463665"/>
    </source>
</evidence>
<dbReference type="Gene3D" id="2.130.10.10">
    <property type="entry name" value="YVTN repeat-like/Quinoprotein amine dehydrogenase"/>
    <property type="match status" value="1"/>
</dbReference>
<reference evidence="1 2" key="1">
    <citation type="submission" date="2024-04" db="EMBL/GenBank/DDBJ databases">
        <title>Genome sequencing and assembly of rice foliar adapted Chryseobacterium endophyticum OsEnb-ALM-A6.</title>
        <authorList>
            <person name="Kumar S."/>
            <person name="Javed M."/>
            <person name="Chouhan V."/>
            <person name="Charishma K."/>
            <person name="Patel A."/>
            <person name="Kumar M."/>
            <person name="Sahu K.P."/>
            <person name="Kumar A."/>
        </authorList>
    </citation>
    <scope>NUCLEOTIDE SEQUENCE [LARGE SCALE GENOMIC DNA]</scope>
    <source>
        <strain evidence="1 2">OsEnb-ALM-A6</strain>
    </source>
</reference>
<sequence>MCVLFLTLSGQKYSAVWLTTDDGLPQNSVKDMVKDRYGYLWISTERGVIRYDGNGFTSFDVHGLSNLHFMTFSGDRKKDSIVISTDGRRDAIMIRKRKVLRLPYYRKKTEFISEENITNIMKNRTWVIRA</sequence>
<name>A0AAU6WNC6_9FLAO</name>
<accession>A0AAU6WNC6</accession>
<organism evidence="1 2">
    <name type="scientific">Chryseobacterium endophyticum</name>
    <dbReference type="NCBI Taxonomy" id="1854762"/>
    <lineage>
        <taxon>Bacteria</taxon>
        <taxon>Pseudomonadati</taxon>
        <taxon>Bacteroidota</taxon>
        <taxon>Flavobacteriia</taxon>
        <taxon>Flavobacteriales</taxon>
        <taxon>Weeksellaceae</taxon>
        <taxon>Chryseobacterium group</taxon>
        <taxon>Chryseobacterium</taxon>
    </lineage>
</organism>
<dbReference type="Proteomes" id="UP001463665">
    <property type="component" value="Chromosome"/>
</dbReference>
<protein>
    <submittedName>
        <fullName evidence="1">Two-component regulator propeller domain-containing protein</fullName>
    </submittedName>
</protein>
<dbReference type="EMBL" id="CP154834">
    <property type="protein sequence ID" value="XAO74048.1"/>
    <property type="molecule type" value="Genomic_DNA"/>
</dbReference>
<dbReference type="InterPro" id="IPR011110">
    <property type="entry name" value="Reg_prop"/>
</dbReference>
<dbReference type="InterPro" id="IPR015943">
    <property type="entry name" value="WD40/YVTN_repeat-like_dom_sf"/>
</dbReference>
<proteinExistence type="predicted"/>
<evidence type="ECO:0000313" key="1">
    <source>
        <dbReference type="EMBL" id="XAO74048.1"/>
    </source>
</evidence>
<dbReference type="RefSeq" id="WP_345766338.1">
    <property type="nucleotide sequence ID" value="NZ_CP154834.1"/>
</dbReference>
<keyword evidence="2" id="KW-1185">Reference proteome</keyword>
<gene>
    <name evidence="1" type="ORF">AAFP95_20640</name>
</gene>
<dbReference type="AlphaFoldDB" id="A0AAU6WNC6"/>
<dbReference type="Pfam" id="PF07494">
    <property type="entry name" value="Reg_prop"/>
    <property type="match status" value="1"/>
</dbReference>